<feature type="signal peptide" evidence="1">
    <location>
        <begin position="1"/>
        <end position="25"/>
    </location>
</feature>
<dbReference type="Gene3D" id="3.30.40.240">
    <property type="entry name" value="Transglutaminase elicitor, body domain"/>
    <property type="match status" value="1"/>
</dbReference>
<gene>
    <name evidence="3" type="ORF">AM587_10004020</name>
    <name evidence="2" type="ORF">AM588_10002171</name>
</gene>
<organism evidence="2 5">
    <name type="scientific">Phytophthora nicotianae</name>
    <name type="common">Potato buckeye rot agent</name>
    <name type="synonym">Phytophthora parasitica</name>
    <dbReference type="NCBI Taxonomy" id="4792"/>
    <lineage>
        <taxon>Eukaryota</taxon>
        <taxon>Sar</taxon>
        <taxon>Stramenopiles</taxon>
        <taxon>Oomycota</taxon>
        <taxon>Peronosporomycetes</taxon>
        <taxon>Peronosporales</taxon>
        <taxon>Peronosporaceae</taxon>
        <taxon>Phytophthora</taxon>
    </lineage>
</organism>
<accession>A0A0W8CYN8</accession>
<reference evidence="4 5" key="1">
    <citation type="submission" date="2015-11" db="EMBL/GenBank/DDBJ databases">
        <title>Genomes and virulence difference between two physiological races of Phytophthora nicotianae.</title>
        <authorList>
            <person name="Liu H."/>
            <person name="Ma X."/>
            <person name="Yu H."/>
            <person name="Fang D."/>
            <person name="Li Y."/>
            <person name="Wang X."/>
            <person name="Wang W."/>
            <person name="Dong Y."/>
            <person name="Xiao B."/>
        </authorList>
    </citation>
    <scope>NUCLEOTIDE SEQUENCE [LARGE SCALE GENOMIC DNA]</scope>
    <source>
        <strain evidence="3">Race 0</strain>
        <strain evidence="4">race 0</strain>
        <strain evidence="5">race 1</strain>
        <strain evidence="2">Race 1</strain>
    </source>
</reference>
<dbReference type="GO" id="GO:0016755">
    <property type="term" value="F:aminoacyltransferase activity"/>
    <property type="evidence" value="ECO:0007669"/>
    <property type="project" value="InterPro"/>
</dbReference>
<dbReference type="AlphaFoldDB" id="A0A0W8CYN8"/>
<dbReference type="EMBL" id="LNFO01000939">
    <property type="protein sequence ID" value="KUF97307.1"/>
    <property type="molecule type" value="Genomic_DNA"/>
</dbReference>
<dbReference type="EMBL" id="LNFP01000829">
    <property type="protein sequence ID" value="KUF89277.1"/>
    <property type="molecule type" value="Genomic_DNA"/>
</dbReference>
<dbReference type="OMA" id="FNDQASH"/>
<keyword evidence="1" id="KW-0732">Signal</keyword>
<evidence type="ECO:0000313" key="2">
    <source>
        <dbReference type="EMBL" id="KUF89277.1"/>
    </source>
</evidence>
<dbReference type="Pfam" id="PF16683">
    <property type="entry name" value="TGase_elicitor"/>
    <property type="match status" value="1"/>
</dbReference>
<dbReference type="Proteomes" id="UP000052943">
    <property type="component" value="Unassembled WGS sequence"/>
</dbReference>
<sequence>MLTIRFVSAAIACVALQLQKHAVAATSLKDDPVTTCTSYDIGNKNFPGRGSEIEDDGTCIVIVPGNPSASKRKLEAILDNDIIKLEDFFGAKMEKKLKNLPTSASHHPLPWNGPSWLTYQDSINYEWKKGQPSPAEKYATAFGLNVNDFMNKVSAQSGIDSQKNVSTSCTTDKDCDSSWELTMCAIRTNATSGYCIPSWYGLSHAWAPASVIEKEPLCPVVFNGVSFHPIDIMGLITHIYDDANVDVPVVFTGSRYSGGNDSTDSYGRSSDYSYRDVNPGFFHIAASNLLGKLNHTFIIDKYPSYGVWNLPVYGFKVLEQTSMTLKEAAQNFYHVETYPWNENSTSIVHIKSRLLWNNETSADSHLIVLRDSGVTFEYLLELGEDEEIIGGEWLNESNDDHPDFLWFPKGKPAADSVTSIGLSYANVTVLLEKAAMCSTRLRRRDEVSRS</sequence>
<feature type="chain" id="PRO_5010443893" evidence="1">
    <location>
        <begin position="26"/>
        <end position="450"/>
    </location>
</feature>
<proteinExistence type="predicted"/>
<comment type="caution">
    <text evidence="2">The sequence shown here is derived from an EMBL/GenBank/DDBJ whole genome shotgun (WGS) entry which is preliminary data.</text>
</comment>
<protein>
    <submittedName>
        <fullName evidence="2">Uncharacterized protein</fullName>
    </submittedName>
</protein>
<dbReference type="InterPro" id="IPR032048">
    <property type="entry name" value="TGase_elicitor"/>
</dbReference>
<name>A0A0W8CYN8_PHYNI</name>
<evidence type="ECO:0000256" key="1">
    <source>
        <dbReference type="SAM" id="SignalP"/>
    </source>
</evidence>
<evidence type="ECO:0000313" key="3">
    <source>
        <dbReference type="EMBL" id="KUF97307.1"/>
    </source>
</evidence>
<dbReference type="Proteomes" id="UP000054636">
    <property type="component" value="Unassembled WGS sequence"/>
</dbReference>
<evidence type="ECO:0000313" key="5">
    <source>
        <dbReference type="Proteomes" id="UP000054636"/>
    </source>
</evidence>
<evidence type="ECO:0000313" key="4">
    <source>
        <dbReference type="Proteomes" id="UP000052943"/>
    </source>
</evidence>